<dbReference type="Pfam" id="PF00209">
    <property type="entry name" value="SNF"/>
    <property type="match status" value="2"/>
</dbReference>
<dbReference type="InterPro" id="IPR044926">
    <property type="entry name" value="RGS_subdomain_2"/>
</dbReference>
<dbReference type="PROSITE" id="PS00610">
    <property type="entry name" value="NA_NEUROTRAN_SYMP_1"/>
    <property type="match status" value="1"/>
</dbReference>
<dbReference type="PROSITE" id="PS50267">
    <property type="entry name" value="NA_NEUROTRAN_SYMP_3"/>
    <property type="match status" value="1"/>
</dbReference>
<dbReference type="EMBL" id="CAJOBA010000488">
    <property type="protein sequence ID" value="CAF3536240.1"/>
    <property type="molecule type" value="Genomic_DNA"/>
</dbReference>
<feature type="binding site" evidence="6">
    <location>
        <position position="62"/>
    </location>
    <ligand>
        <name>Na(+)</name>
        <dbReference type="ChEBI" id="CHEBI:29101"/>
        <label>1</label>
    </ligand>
</feature>
<dbReference type="PRINTS" id="PR00176">
    <property type="entry name" value="NANEUSMPORT"/>
</dbReference>
<feature type="transmembrane region" description="Helical" evidence="9">
    <location>
        <begin position="206"/>
        <end position="233"/>
    </location>
</feature>
<feature type="transmembrane region" description="Helical" evidence="9">
    <location>
        <begin position="391"/>
        <end position="414"/>
    </location>
</feature>
<dbReference type="GO" id="GO:0005886">
    <property type="term" value="C:plasma membrane"/>
    <property type="evidence" value="ECO:0007669"/>
    <property type="project" value="TreeGrafter"/>
</dbReference>
<gene>
    <name evidence="11" type="ORF">OVA965_LOCUS2334</name>
    <name evidence="12" type="ORF">TMI583_LOCUS2334</name>
</gene>
<dbReference type="Proteomes" id="UP000682733">
    <property type="component" value="Unassembled WGS sequence"/>
</dbReference>
<dbReference type="InterPro" id="IPR036305">
    <property type="entry name" value="RGS_sf"/>
</dbReference>
<organism evidence="12 13">
    <name type="scientific">Didymodactylos carnosus</name>
    <dbReference type="NCBI Taxonomy" id="1234261"/>
    <lineage>
        <taxon>Eukaryota</taxon>
        <taxon>Metazoa</taxon>
        <taxon>Spiralia</taxon>
        <taxon>Gnathifera</taxon>
        <taxon>Rotifera</taxon>
        <taxon>Eurotatoria</taxon>
        <taxon>Bdelloidea</taxon>
        <taxon>Philodinida</taxon>
        <taxon>Philodinidae</taxon>
        <taxon>Didymodactylos</taxon>
    </lineage>
</organism>
<dbReference type="InterPro" id="IPR037272">
    <property type="entry name" value="SNS_sf"/>
</dbReference>
<feature type="region of interest" description="Disordered" evidence="8">
    <location>
        <begin position="1269"/>
        <end position="1291"/>
    </location>
</feature>
<feature type="transmembrane region" description="Helical" evidence="9">
    <location>
        <begin position="253"/>
        <end position="274"/>
    </location>
</feature>
<proteinExistence type="inferred from homology"/>
<keyword evidence="5 9" id="KW-0472">Membrane</keyword>
<dbReference type="SUPFAM" id="SSF161070">
    <property type="entry name" value="SNF-like"/>
    <property type="match status" value="1"/>
</dbReference>
<comment type="similarity">
    <text evidence="7">Belongs to the sodium:neurotransmitter symporter (SNF) (TC 2.A.22) family.</text>
</comment>
<dbReference type="PROSITE" id="PS50132">
    <property type="entry name" value="RGS"/>
    <property type="match status" value="1"/>
</dbReference>
<feature type="binding site" evidence="6">
    <location>
        <position position="65"/>
    </location>
    <ligand>
        <name>Na(+)</name>
        <dbReference type="ChEBI" id="CHEBI:29101"/>
        <label>1</label>
    </ligand>
</feature>
<reference evidence="12" key="1">
    <citation type="submission" date="2021-02" db="EMBL/GenBank/DDBJ databases">
        <authorList>
            <person name="Nowell W R."/>
        </authorList>
    </citation>
    <scope>NUCLEOTIDE SEQUENCE</scope>
</reference>
<evidence type="ECO:0000256" key="5">
    <source>
        <dbReference type="ARBA" id="ARBA00023136"/>
    </source>
</evidence>
<feature type="binding site" evidence="6">
    <location>
        <position position="361"/>
    </location>
    <ligand>
        <name>Na(+)</name>
        <dbReference type="ChEBI" id="CHEBI:29101"/>
        <label>1</label>
    </ligand>
</feature>
<evidence type="ECO:0000313" key="11">
    <source>
        <dbReference type="EMBL" id="CAF0756916.1"/>
    </source>
</evidence>
<feature type="region of interest" description="Disordered" evidence="8">
    <location>
        <begin position="1153"/>
        <end position="1175"/>
    </location>
</feature>
<accession>A0A8S2GSX3</accession>
<dbReference type="GO" id="GO:0035725">
    <property type="term" value="P:sodium ion transmembrane transport"/>
    <property type="evidence" value="ECO:0007669"/>
    <property type="project" value="TreeGrafter"/>
</dbReference>
<dbReference type="SUPFAM" id="SSF48097">
    <property type="entry name" value="Regulator of G-protein signaling, RGS"/>
    <property type="match status" value="2"/>
</dbReference>
<dbReference type="GO" id="GO:0006865">
    <property type="term" value="P:amino acid transport"/>
    <property type="evidence" value="ECO:0007669"/>
    <property type="project" value="TreeGrafter"/>
</dbReference>
<feature type="compositionally biased region" description="Basic and acidic residues" evidence="8">
    <location>
        <begin position="1471"/>
        <end position="1480"/>
    </location>
</feature>
<keyword evidence="4 9" id="KW-1133">Transmembrane helix</keyword>
<sequence length="1819" mass="210201">MLVEFLSPSEESKTLSITVEDDEICTSKDHNDSLINVTLKDEKSLERETWPTKCDYLITTLGGLVGLGSIWRFPYLAFQNGGAAFVIPYFIISSLCGIPLLIMETALGQFSSKGSVGCWDFAPVMKGIGIASVFISFFGALYYVIIMVCVVASVEKFWSVSVLNKSHDLSGLLTFHWPNVVGLFCMWCIIYFCLWKGIKITSRVTVFTALFPYVPMIALFIRGITLEGSWYGLRYYIIPDVKRLLSAKAWTQAAGHVLWAYGIGWGIIPALSSYNRSDYNFFRDTLITGIISILTNVFSGFIIFPVLGFMAVKKNVTIDKVLSSGDGLAFIVYPKAISLMPWAHFWAVTFFIMIFLLGIDSQFVTCESVLTAAIDKLAQLRQHKKLRRETVVAIYVLISFLCGLPMCTKAGYYIFNLFDSYICGPLPLLIICIAELFTVLFLYRKNFLSWFKQWPPDVWPGKLFIMHINDTLKQNLTYIWLCWLFVIPIWLFGMLGMILSTLKPITFENYIYPLPFQIIGYFVMSISPLNDIFVDYFNEFLKCNAFPQLIEYNRESHTFLEQKSDHNKNKHDDSDEQNNDDNLLFDRVFQFDDIKVGDNTKTKTFDKLRQAQMIEWARSERLQLFWRTELYREYKLCKQILRPLTTEKDGSLYSSQGIGGYSRQSIYTAQTLSSTENSNTDYIDELDNITNKNNSGSNVNAIFEDPLLVLELRMPKAFLRPGSRAYSVPVYIESTKALYTKPTESKLNKMSKRSTSSKTSEKKSTSKDTTTMSSLGENMDVAQTSLALEDERYLPNVNEIIYDDDEEFLGFELQSSTNQLKYKYLGSFSFVKGSYAGMQDFIEFLKSTNGYDLYRFWMDCEFYKDTMEGLDDVKNIVARTRLFRDLNEKYHFPFMCHLKNKIRTSYKENKEGSLTHEVFLQVQYDILRRLRIYWCSRYIIHQLFIHNHQSQDNFSSKYELSSVNLYPIDNKVVPNLTEMTQIFLSDDYTNKKTHTKNLILNYKQSPIEIELDRIYSTKFMKKFYKSMKQDKIAGGLFLRYITYNERDLLPLILFCYDVDDFHYSDLDDKVLEGQHALSIINTYLGNSAKLPLNEYLPNIDIKTMITCIKTHEFDKLFFETLYKQALLLLKDAWLRCLRDDIDRLTTAYYLPDQDRNTSSEDEAEDDEEDEVMQPEKTVYNHHSAKKIKESRLNAVSRLKSPNTEMNVTNDVIYVKRPWVERYLSSATSERQQRLIKAIDFSMTDEERQRIRVERLERVKKIETARKKALKAAKQRRLRGGDKRSSISSHFTASTGKNDGTLYIDRILNSSTTKDNKRIILNYFQRRLKSKNIKLDNKLTLVFDIMKFMDATNHLEKQQMLDRMKKFYLDVQSKRTVIPLNEKLTQQLSGGRPDSPFLRSAYKELRNELEDEFVSFCEDCAREFQIESVEEFLSKSSTELTMLFNEAGDYFTNGGDKLGDDDDQTATSGNDEYEKNNDGRGKPTKKHFTELFNLIQDAAVGRYNPKFFYFYAYLTHFVNKDKVPYLDRDLLFCIDVSRIKEIANDAMLQAKLKYILETYLESTTPPAIQIDITNYELNMRMIKSLQKALQASVHEYSAFEEARMQLIKEKLVFYYAGFKNYLFRQNNANDRLITKSTYPVMKTTVQQIAQIKQKPSAVVNVLITEVNENEQPQPERKVVPRKAITVLSRHSTVTPPQDLTAITKTQRVLDARMDEFQRIKSPKVSDVQFPKKIRQSITMMDKFAQNSGEKDQTNSANSKRGAVLVNYTLTNGLKVKITDGKEKSDIPSTSANNAAVGVSLHRGSMSINAPAYEQSATNLA</sequence>
<dbReference type="InterPro" id="IPR000175">
    <property type="entry name" value="Na/ntran_symport"/>
</dbReference>
<feature type="transmembrane region" description="Helical" evidence="9">
    <location>
        <begin position="286"/>
        <end position="312"/>
    </location>
</feature>
<feature type="transmembrane region" description="Helical" evidence="9">
    <location>
        <begin position="343"/>
        <end position="370"/>
    </location>
</feature>
<feature type="transmembrane region" description="Helical" evidence="9">
    <location>
        <begin position="426"/>
        <end position="443"/>
    </location>
</feature>
<feature type="region of interest" description="Disordered" evidence="8">
    <location>
        <begin position="1454"/>
        <end position="1481"/>
    </location>
</feature>
<name>A0A8S2GSX3_9BILA</name>
<keyword evidence="7" id="KW-0769">Symport</keyword>
<feature type="transmembrane region" description="Helical" evidence="9">
    <location>
        <begin position="128"/>
        <end position="154"/>
    </location>
</feature>
<feature type="compositionally biased region" description="Acidic residues" evidence="8">
    <location>
        <begin position="1159"/>
        <end position="1172"/>
    </location>
</feature>
<evidence type="ECO:0000256" key="1">
    <source>
        <dbReference type="ARBA" id="ARBA00004141"/>
    </source>
</evidence>
<evidence type="ECO:0000256" key="3">
    <source>
        <dbReference type="ARBA" id="ARBA00022692"/>
    </source>
</evidence>
<dbReference type="GO" id="GO:0046872">
    <property type="term" value="F:metal ion binding"/>
    <property type="evidence" value="ECO:0007669"/>
    <property type="project" value="UniProtKB-KW"/>
</dbReference>
<evidence type="ECO:0000256" key="7">
    <source>
        <dbReference type="RuleBase" id="RU003732"/>
    </source>
</evidence>
<keyword evidence="2 7" id="KW-0813">Transport</keyword>
<evidence type="ECO:0000256" key="9">
    <source>
        <dbReference type="SAM" id="Phobius"/>
    </source>
</evidence>
<evidence type="ECO:0000256" key="2">
    <source>
        <dbReference type="ARBA" id="ARBA00022448"/>
    </source>
</evidence>
<dbReference type="GO" id="GO:0015293">
    <property type="term" value="F:symporter activity"/>
    <property type="evidence" value="ECO:0007669"/>
    <property type="project" value="UniProtKB-KW"/>
</dbReference>
<feature type="transmembrane region" description="Helical" evidence="9">
    <location>
        <begin position="174"/>
        <end position="194"/>
    </location>
</feature>
<comment type="caution">
    <text evidence="12">The sequence shown here is derived from an EMBL/GenBank/DDBJ whole genome shotgun (WGS) entry which is preliminary data.</text>
</comment>
<evidence type="ECO:0000256" key="6">
    <source>
        <dbReference type="PIRSR" id="PIRSR600175-1"/>
    </source>
</evidence>
<feature type="transmembrane region" description="Helical" evidence="9">
    <location>
        <begin position="86"/>
        <end position="107"/>
    </location>
</feature>
<dbReference type="Pfam" id="PF00615">
    <property type="entry name" value="RGS"/>
    <property type="match status" value="1"/>
</dbReference>
<feature type="transmembrane region" description="Helical" evidence="9">
    <location>
        <begin position="476"/>
        <end position="499"/>
    </location>
</feature>
<evidence type="ECO:0000256" key="4">
    <source>
        <dbReference type="ARBA" id="ARBA00022989"/>
    </source>
</evidence>
<dbReference type="Gene3D" id="1.10.167.10">
    <property type="entry name" value="Regulator of G-protein Signalling 4, domain 2"/>
    <property type="match status" value="2"/>
</dbReference>
<feature type="region of interest" description="Disordered" evidence="8">
    <location>
        <begin position="743"/>
        <end position="774"/>
    </location>
</feature>
<dbReference type="InterPro" id="IPR016137">
    <property type="entry name" value="RGS"/>
</dbReference>
<evidence type="ECO:0000256" key="8">
    <source>
        <dbReference type="SAM" id="MobiDB-lite"/>
    </source>
</evidence>
<dbReference type="EMBL" id="CAJNOK010000488">
    <property type="protein sequence ID" value="CAF0756916.1"/>
    <property type="molecule type" value="Genomic_DNA"/>
</dbReference>
<evidence type="ECO:0000313" key="13">
    <source>
        <dbReference type="Proteomes" id="UP000682733"/>
    </source>
</evidence>
<evidence type="ECO:0000259" key="10">
    <source>
        <dbReference type="PROSITE" id="PS50132"/>
    </source>
</evidence>
<keyword evidence="3 7" id="KW-0812">Transmembrane</keyword>
<dbReference type="Proteomes" id="UP000677228">
    <property type="component" value="Unassembled WGS sequence"/>
</dbReference>
<comment type="subcellular location">
    <subcellularLocation>
        <location evidence="1">Membrane</location>
        <topology evidence="1">Multi-pass membrane protein</topology>
    </subcellularLocation>
</comment>
<keyword evidence="6" id="KW-0915">Sodium</keyword>
<keyword evidence="6" id="KW-0479">Metal-binding</keyword>
<dbReference type="PANTHER" id="PTHR11616:SF240">
    <property type="entry name" value="BLOATED TUBULES, ISOFORM B-RELATED"/>
    <property type="match status" value="1"/>
</dbReference>
<feature type="binding site" evidence="6">
    <location>
        <position position="357"/>
    </location>
    <ligand>
        <name>Na(+)</name>
        <dbReference type="ChEBI" id="CHEBI:29101"/>
        <label>1</label>
    </ligand>
</feature>
<protein>
    <recommendedName>
        <fullName evidence="7">Transporter</fullName>
    </recommendedName>
</protein>
<evidence type="ECO:0000313" key="12">
    <source>
        <dbReference type="EMBL" id="CAF3536240.1"/>
    </source>
</evidence>
<feature type="domain" description="RGS" evidence="10">
    <location>
        <begin position="827"/>
        <end position="890"/>
    </location>
</feature>
<feature type="binding site" evidence="6">
    <location>
        <position position="360"/>
    </location>
    <ligand>
        <name>Na(+)</name>
        <dbReference type="ChEBI" id="CHEBI:29101"/>
        <label>1</label>
    </ligand>
</feature>
<dbReference type="PANTHER" id="PTHR11616">
    <property type="entry name" value="SODIUM/CHLORIDE DEPENDENT TRANSPORTER"/>
    <property type="match status" value="1"/>
</dbReference>